<evidence type="ECO:0000256" key="3">
    <source>
        <dbReference type="ARBA" id="ARBA00023274"/>
    </source>
</evidence>
<sequence length="166" mass="18902">MEPIIIKSSSISISPQKMNLVAGIIRRKDLDYSLKTLEFLPKKGGRILHKLLQGAAKNLEKSQESLSNFYLSKIEVNQGKTQKRAIYRAKGRTNRIRKRSSLINLYLSKKEVVAKKYNLNRFKLKLVPPGQKFCGNYDYAGKGGCREAEEIGKPARQRAEVQAQDY</sequence>
<dbReference type="InterPro" id="IPR036394">
    <property type="entry name" value="Ribosomal_uL22_sf"/>
</dbReference>
<dbReference type="CDD" id="cd00336">
    <property type="entry name" value="Ribosomal_L22"/>
    <property type="match status" value="1"/>
</dbReference>
<dbReference type="Pfam" id="PF00237">
    <property type="entry name" value="Ribosomal_L22"/>
    <property type="match status" value="1"/>
</dbReference>
<dbReference type="InterPro" id="IPR047867">
    <property type="entry name" value="Ribosomal_uL22_bac/org-type"/>
</dbReference>
<dbReference type="GO" id="GO:0022625">
    <property type="term" value="C:cytosolic large ribosomal subunit"/>
    <property type="evidence" value="ECO:0007669"/>
    <property type="project" value="TreeGrafter"/>
</dbReference>
<dbReference type="GO" id="GO:0006412">
    <property type="term" value="P:translation"/>
    <property type="evidence" value="ECO:0007669"/>
    <property type="project" value="InterPro"/>
</dbReference>
<accession>A0A9W4T6W6</accession>
<dbReference type="PANTHER" id="PTHR13501">
    <property type="entry name" value="CHLOROPLAST 50S RIBOSOMAL PROTEIN L22-RELATED"/>
    <property type="match status" value="1"/>
</dbReference>
<dbReference type="AlphaFoldDB" id="A0A9W4T6W6"/>
<evidence type="ECO:0000313" key="5">
    <source>
        <dbReference type="EMBL" id="CAI2192602.1"/>
    </source>
</evidence>
<dbReference type="OrthoDB" id="1840754at2759"/>
<dbReference type="Proteomes" id="UP001153678">
    <property type="component" value="Unassembled WGS sequence"/>
</dbReference>
<gene>
    <name evidence="5" type="ORF">FWILDA_LOCUS15658</name>
</gene>
<dbReference type="EMBL" id="CAMKVN010008526">
    <property type="protein sequence ID" value="CAI2192602.1"/>
    <property type="molecule type" value="Genomic_DNA"/>
</dbReference>
<evidence type="ECO:0000256" key="4">
    <source>
        <dbReference type="RuleBase" id="RU004005"/>
    </source>
</evidence>
<protein>
    <submittedName>
        <fullName evidence="5">9526_t:CDS:1</fullName>
    </submittedName>
</protein>
<keyword evidence="6" id="KW-1185">Reference proteome</keyword>
<comment type="similarity">
    <text evidence="1 4">Belongs to the universal ribosomal protein uL22 family.</text>
</comment>
<organism evidence="5 6">
    <name type="scientific">Funneliformis geosporum</name>
    <dbReference type="NCBI Taxonomy" id="1117311"/>
    <lineage>
        <taxon>Eukaryota</taxon>
        <taxon>Fungi</taxon>
        <taxon>Fungi incertae sedis</taxon>
        <taxon>Mucoromycota</taxon>
        <taxon>Glomeromycotina</taxon>
        <taxon>Glomeromycetes</taxon>
        <taxon>Glomerales</taxon>
        <taxon>Glomeraceae</taxon>
        <taxon>Funneliformis</taxon>
    </lineage>
</organism>
<comment type="caution">
    <text evidence="5">The sequence shown here is derived from an EMBL/GenBank/DDBJ whole genome shotgun (WGS) entry which is preliminary data.</text>
</comment>
<proteinExistence type="inferred from homology"/>
<evidence type="ECO:0000256" key="2">
    <source>
        <dbReference type="ARBA" id="ARBA00022980"/>
    </source>
</evidence>
<reference evidence="5" key="1">
    <citation type="submission" date="2022-08" db="EMBL/GenBank/DDBJ databases">
        <authorList>
            <person name="Kallberg Y."/>
            <person name="Tangrot J."/>
            <person name="Rosling A."/>
        </authorList>
    </citation>
    <scope>NUCLEOTIDE SEQUENCE</scope>
    <source>
        <strain evidence="5">Wild A</strain>
    </source>
</reference>
<name>A0A9W4T6W6_9GLOM</name>
<dbReference type="SUPFAM" id="SSF54843">
    <property type="entry name" value="Ribosomal protein L22"/>
    <property type="match status" value="1"/>
</dbReference>
<evidence type="ECO:0000313" key="6">
    <source>
        <dbReference type="Proteomes" id="UP001153678"/>
    </source>
</evidence>
<keyword evidence="2 4" id="KW-0689">Ribosomal protein</keyword>
<dbReference type="Gene3D" id="3.90.470.10">
    <property type="entry name" value="Ribosomal protein L22/L17"/>
    <property type="match status" value="1"/>
</dbReference>
<dbReference type="GO" id="GO:0003735">
    <property type="term" value="F:structural constituent of ribosome"/>
    <property type="evidence" value="ECO:0007669"/>
    <property type="project" value="InterPro"/>
</dbReference>
<keyword evidence="3 4" id="KW-0687">Ribonucleoprotein</keyword>
<dbReference type="PANTHER" id="PTHR13501:SF8">
    <property type="entry name" value="LARGE RIBOSOMAL SUBUNIT PROTEIN UL22M"/>
    <property type="match status" value="1"/>
</dbReference>
<evidence type="ECO:0000256" key="1">
    <source>
        <dbReference type="ARBA" id="ARBA00009451"/>
    </source>
</evidence>
<dbReference type="InterPro" id="IPR001063">
    <property type="entry name" value="Ribosomal_uL22"/>
</dbReference>